<proteinExistence type="inferred from homology"/>
<keyword evidence="2" id="KW-0645">Protease</keyword>
<evidence type="ECO:0000259" key="8">
    <source>
        <dbReference type="PROSITE" id="PS51767"/>
    </source>
</evidence>
<evidence type="ECO:0000256" key="6">
    <source>
        <dbReference type="PIRSR" id="PIRSR601461-1"/>
    </source>
</evidence>
<keyword evidence="4" id="KW-0378">Hydrolase</keyword>
<evidence type="ECO:0000313" key="9">
    <source>
        <dbReference type="EMBL" id="MQL78913.1"/>
    </source>
</evidence>
<dbReference type="InterPro" id="IPR032799">
    <property type="entry name" value="TAXi_C"/>
</dbReference>
<keyword evidence="10" id="KW-1185">Reference proteome</keyword>
<dbReference type="PANTHER" id="PTHR13683">
    <property type="entry name" value="ASPARTYL PROTEASES"/>
    <property type="match status" value="1"/>
</dbReference>
<evidence type="ECO:0000256" key="1">
    <source>
        <dbReference type="ARBA" id="ARBA00007447"/>
    </source>
</evidence>
<dbReference type="InterPro" id="IPR034161">
    <property type="entry name" value="Pepsin-like_plant"/>
</dbReference>
<dbReference type="AlphaFoldDB" id="A0A843UCC3"/>
<dbReference type="PANTHER" id="PTHR13683:SF875">
    <property type="entry name" value="EUKARYOTIC ASPARTYL PROTEASE FAMILY PROTEIN"/>
    <property type="match status" value="1"/>
</dbReference>
<keyword evidence="5" id="KW-0325">Glycoprotein</keyword>
<dbReference type="SUPFAM" id="SSF50630">
    <property type="entry name" value="Acid proteases"/>
    <property type="match status" value="1"/>
</dbReference>
<feature type="active site" evidence="6">
    <location>
        <position position="114"/>
    </location>
</feature>
<dbReference type="Proteomes" id="UP000652761">
    <property type="component" value="Unassembled WGS sequence"/>
</dbReference>
<evidence type="ECO:0000256" key="2">
    <source>
        <dbReference type="ARBA" id="ARBA00022670"/>
    </source>
</evidence>
<feature type="signal peptide" evidence="7">
    <location>
        <begin position="1"/>
        <end position="38"/>
    </location>
</feature>
<evidence type="ECO:0000256" key="4">
    <source>
        <dbReference type="ARBA" id="ARBA00022801"/>
    </source>
</evidence>
<comment type="caution">
    <text evidence="9">The sequence shown here is derived from an EMBL/GenBank/DDBJ whole genome shotgun (WGS) entry which is preliminary data.</text>
</comment>
<dbReference type="Gene3D" id="2.40.70.10">
    <property type="entry name" value="Acid Proteases"/>
    <property type="match status" value="2"/>
</dbReference>
<dbReference type="FunFam" id="2.40.70.10:FF:000018">
    <property type="entry name" value="Aspartic proteinase-like protein 2"/>
    <property type="match status" value="1"/>
</dbReference>
<evidence type="ECO:0000256" key="7">
    <source>
        <dbReference type="SAM" id="SignalP"/>
    </source>
</evidence>
<sequence length="516" mass="55176">MGELGMPRPLPVRFGPVGLLSFVFFSFLLCCGPVPASCAEFPSRVLVLERAVPVRTTLDTLQARDRGRHGRLLQSIPGVVSLPVDGSSNPFSVGLYFSRVKLGNPPKEFYVQIDTGSDILWVTCHSCNGCPTSSGLNIQLEFFDPDTSSTSSLISCADQRCSSALVSSDVGCSSTLTHGNLCAYAFQYGDGSGTSGYYVSDTMYFDTILANDQTMNSSATVVFGCSNSQSGDLTKPDRAVDGIFGFGQNELSIISQLSSLGVAPKVFSHCLKGSDTGGGILVLGEIVEPGIVYTPLVPSQPHYNLNLQSIAVNGQTLLIDPSVFASGPNQGTIVDSGTTLTYLVEEAYDPFVNAIIASVSQSVQSSVIKGNQCFITSSGIDDIFPSVALKFEGNAVMLLKPEEYLLQQGSVGNSIIWCIGWQKSRGQRITILGDLVLKDKIFVYDLAGQRIGWANYDCSSPVNVTTPTGKNDVVNAGQLSVSGSSHITLFNMATMGSLLVHDLDYNFLLTRERKEN</sequence>
<reference evidence="9" key="1">
    <citation type="submission" date="2017-07" db="EMBL/GenBank/DDBJ databases">
        <title>Taro Niue Genome Assembly and Annotation.</title>
        <authorList>
            <person name="Atibalentja N."/>
            <person name="Keating K."/>
            <person name="Fields C.J."/>
        </authorList>
    </citation>
    <scope>NUCLEOTIDE SEQUENCE</scope>
    <source>
        <strain evidence="9">Niue_2</strain>
        <tissue evidence="9">Leaf</tissue>
    </source>
</reference>
<evidence type="ECO:0000256" key="5">
    <source>
        <dbReference type="ARBA" id="ARBA00023180"/>
    </source>
</evidence>
<dbReference type="FunFam" id="2.40.70.10:FF:000020">
    <property type="entry name" value="Aspartic proteinase-like protein 2"/>
    <property type="match status" value="1"/>
</dbReference>
<dbReference type="GO" id="GO:0006508">
    <property type="term" value="P:proteolysis"/>
    <property type="evidence" value="ECO:0007669"/>
    <property type="project" value="UniProtKB-KW"/>
</dbReference>
<accession>A0A843UCC3</accession>
<evidence type="ECO:0000313" key="10">
    <source>
        <dbReference type="Proteomes" id="UP000652761"/>
    </source>
</evidence>
<dbReference type="GO" id="GO:0004190">
    <property type="term" value="F:aspartic-type endopeptidase activity"/>
    <property type="evidence" value="ECO:0007669"/>
    <property type="project" value="UniProtKB-KW"/>
</dbReference>
<dbReference type="EMBL" id="NMUH01000423">
    <property type="protein sequence ID" value="MQL78913.1"/>
    <property type="molecule type" value="Genomic_DNA"/>
</dbReference>
<organism evidence="9 10">
    <name type="scientific">Colocasia esculenta</name>
    <name type="common">Wild taro</name>
    <name type="synonym">Arum esculentum</name>
    <dbReference type="NCBI Taxonomy" id="4460"/>
    <lineage>
        <taxon>Eukaryota</taxon>
        <taxon>Viridiplantae</taxon>
        <taxon>Streptophyta</taxon>
        <taxon>Embryophyta</taxon>
        <taxon>Tracheophyta</taxon>
        <taxon>Spermatophyta</taxon>
        <taxon>Magnoliopsida</taxon>
        <taxon>Liliopsida</taxon>
        <taxon>Araceae</taxon>
        <taxon>Aroideae</taxon>
        <taxon>Colocasieae</taxon>
        <taxon>Colocasia</taxon>
    </lineage>
</organism>
<dbReference type="InterPro" id="IPR032861">
    <property type="entry name" value="TAXi_N"/>
</dbReference>
<feature type="domain" description="Peptidase A1" evidence="8">
    <location>
        <begin position="96"/>
        <end position="454"/>
    </location>
</feature>
<dbReference type="Pfam" id="PF14541">
    <property type="entry name" value="TAXi_C"/>
    <property type="match status" value="1"/>
</dbReference>
<dbReference type="InterPro" id="IPR021109">
    <property type="entry name" value="Peptidase_aspartic_dom_sf"/>
</dbReference>
<dbReference type="Pfam" id="PF14543">
    <property type="entry name" value="TAXi_N"/>
    <property type="match status" value="1"/>
</dbReference>
<name>A0A843UCC3_COLES</name>
<dbReference type="InterPro" id="IPR033121">
    <property type="entry name" value="PEPTIDASE_A1"/>
</dbReference>
<dbReference type="InterPro" id="IPR001461">
    <property type="entry name" value="Aspartic_peptidase_A1"/>
</dbReference>
<evidence type="ECO:0000256" key="3">
    <source>
        <dbReference type="ARBA" id="ARBA00022750"/>
    </source>
</evidence>
<dbReference type="CDD" id="cd05476">
    <property type="entry name" value="pepsin_A_like_plant"/>
    <property type="match status" value="1"/>
</dbReference>
<dbReference type="PROSITE" id="PS51767">
    <property type="entry name" value="PEPTIDASE_A1"/>
    <property type="match status" value="1"/>
</dbReference>
<feature type="chain" id="PRO_5033004444" description="Peptidase A1 domain-containing protein" evidence="7">
    <location>
        <begin position="39"/>
        <end position="516"/>
    </location>
</feature>
<gene>
    <name evidence="9" type="ORF">Taro_011333</name>
</gene>
<keyword evidence="3" id="KW-0064">Aspartyl protease</keyword>
<keyword evidence="7" id="KW-0732">Signal</keyword>
<dbReference type="PRINTS" id="PR00792">
    <property type="entry name" value="PEPSIN"/>
</dbReference>
<protein>
    <recommendedName>
        <fullName evidence="8">Peptidase A1 domain-containing protein</fullName>
    </recommendedName>
</protein>
<dbReference type="OrthoDB" id="2747330at2759"/>
<comment type="similarity">
    <text evidence="1">Belongs to the peptidase A1 family.</text>
</comment>
<feature type="active site" evidence="6">
    <location>
        <position position="335"/>
    </location>
</feature>